<organism evidence="2 3">
    <name type="scientific">Aulographum hederae CBS 113979</name>
    <dbReference type="NCBI Taxonomy" id="1176131"/>
    <lineage>
        <taxon>Eukaryota</taxon>
        <taxon>Fungi</taxon>
        <taxon>Dikarya</taxon>
        <taxon>Ascomycota</taxon>
        <taxon>Pezizomycotina</taxon>
        <taxon>Dothideomycetes</taxon>
        <taxon>Pleosporomycetidae</taxon>
        <taxon>Aulographales</taxon>
        <taxon>Aulographaceae</taxon>
    </lineage>
</organism>
<dbReference type="EMBL" id="ML977201">
    <property type="protein sequence ID" value="KAF1981357.1"/>
    <property type="molecule type" value="Genomic_DNA"/>
</dbReference>
<reference evidence="2" key="1">
    <citation type="journal article" date="2020" name="Stud. Mycol.">
        <title>101 Dothideomycetes genomes: a test case for predicting lifestyles and emergence of pathogens.</title>
        <authorList>
            <person name="Haridas S."/>
            <person name="Albert R."/>
            <person name="Binder M."/>
            <person name="Bloem J."/>
            <person name="Labutti K."/>
            <person name="Salamov A."/>
            <person name="Andreopoulos B."/>
            <person name="Baker S."/>
            <person name="Barry K."/>
            <person name="Bills G."/>
            <person name="Bluhm B."/>
            <person name="Cannon C."/>
            <person name="Castanera R."/>
            <person name="Culley D."/>
            <person name="Daum C."/>
            <person name="Ezra D."/>
            <person name="Gonzalez J."/>
            <person name="Henrissat B."/>
            <person name="Kuo A."/>
            <person name="Liang C."/>
            <person name="Lipzen A."/>
            <person name="Lutzoni F."/>
            <person name="Magnuson J."/>
            <person name="Mondo S."/>
            <person name="Nolan M."/>
            <person name="Ohm R."/>
            <person name="Pangilinan J."/>
            <person name="Park H.-J."/>
            <person name="Ramirez L."/>
            <person name="Alfaro M."/>
            <person name="Sun H."/>
            <person name="Tritt A."/>
            <person name="Yoshinaga Y."/>
            <person name="Zwiers L.-H."/>
            <person name="Turgeon B."/>
            <person name="Goodwin S."/>
            <person name="Spatafora J."/>
            <person name="Crous P."/>
            <person name="Grigoriev I."/>
        </authorList>
    </citation>
    <scope>NUCLEOTIDE SEQUENCE</scope>
    <source>
        <strain evidence="2">CBS 113979</strain>
    </source>
</reference>
<evidence type="ECO:0000313" key="2">
    <source>
        <dbReference type="EMBL" id="KAF1981357.1"/>
    </source>
</evidence>
<feature type="region of interest" description="Disordered" evidence="1">
    <location>
        <begin position="136"/>
        <end position="157"/>
    </location>
</feature>
<keyword evidence="3" id="KW-1185">Reference proteome</keyword>
<accession>A0A6G1GKS4</accession>
<protein>
    <submittedName>
        <fullName evidence="2">Uncharacterized protein</fullName>
    </submittedName>
</protein>
<gene>
    <name evidence="2" type="ORF">K402DRAFT_238254</name>
</gene>
<dbReference type="Proteomes" id="UP000800041">
    <property type="component" value="Unassembled WGS sequence"/>
</dbReference>
<sequence length="165" mass="17951">MRPSCSCRWFNSPTVQQSNSPMPMAQSGVLVTLLTQPAPGHNCDISILNPQSRRPVPSDAIDSSTCQTSRVFAIFKTMANRCGLSDSQQHRSPLKSHAFDTDQVTSLLLAQTDSASISAKWQMLLATGKYKSNEAPVPLGPTVRHRDVDGRRSTAPAQRQILCAS</sequence>
<evidence type="ECO:0000256" key="1">
    <source>
        <dbReference type="SAM" id="MobiDB-lite"/>
    </source>
</evidence>
<evidence type="ECO:0000313" key="3">
    <source>
        <dbReference type="Proteomes" id="UP000800041"/>
    </source>
</evidence>
<name>A0A6G1GKS4_9PEZI</name>
<dbReference type="AlphaFoldDB" id="A0A6G1GKS4"/>
<proteinExistence type="predicted"/>